<evidence type="ECO:0000313" key="2">
    <source>
        <dbReference type="Proteomes" id="UP000533476"/>
    </source>
</evidence>
<organism evidence="1 2">
    <name type="scientific">Sulfobacillus harzensis</name>
    <dbReference type="NCBI Taxonomy" id="2729629"/>
    <lineage>
        <taxon>Bacteria</taxon>
        <taxon>Bacillati</taxon>
        <taxon>Bacillota</taxon>
        <taxon>Clostridia</taxon>
        <taxon>Eubacteriales</taxon>
        <taxon>Clostridiales Family XVII. Incertae Sedis</taxon>
        <taxon>Sulfobacillus</taxon>
    </lineage>
</organism>
<gene>
    <name evidence="1" type="ORF">HIJ39_00255</name>
</gene>
<reference evidence="1 2" key="1">
    <citation type="submission" date="2020-04" db="EMBL/GenBank/DDBJ databases">
        <authorList>
            <person name="Zhang R."/>
            <person name="Schippers A."/>
        </authorList>
    </citation>
    <scope>NUCLEOTIDE SEQUENCE [LARGE SCALE GENOMIC DNA]</scope>
    <source>
        <strain evidence="1 2">DSM 109850</strain>
    </source>
</reference>
<comment type="caution">
    <text evidence="1">The sequence shown here is derived from an EMBL/GenBank/DDBJ whole genome shotgun (WGS) entry which is preliminary data.</text>
</comment>
<sequence>MPYQLTDIRGPGDVLLMLSPKHEPLWDRILDDGIAISTVNPFTHSAVVVEQHGQLVIVEALFRVTVSPLDKYSTNGWLYHVDLTPAQHQALSQAALSKVGQLYGASMVWQDFLRDDLHLDIHPRLDPRHLDCSGFVAWCFATAGVRLTYAPAPSPADLSYSPLLLGPRPWDRSTS</sequence>
<dbReference type="RefSeq" id="WP_169095497.1">
    <property type="nucleotide sequence ID" value="NZ_JABBVZ010000001.1"/>
</dbReference>
<dbReference type="InterPro" id="IPR038765">
    <property type="entry name" value="Papain-like_cys_pep_sf"/>
</dbReference>
<dbReference type="Gene3D" id="3.90.1720.10">
    <property type="entry name" value="endopeptidase domain like (from Nostoc punctiforme)"/>
    <property type="match status" value="1"/>
</dbReference>
<dbReference type="Proteomes" id="UP000533476">
    <property type="component" value="Unassembled WGS sequence"/>
</dbReference>
<accession>A0A7Y0Q0A5</accession>
<proteinExistence type="predicted"/>
<dbReference type="SUPFAM" id="SSF54001">
    <property type="entry name" value="Cysteine proteinases"/>
    <property type="match status" value="1"/>
</dbReference>
<dbReference type="EMBL" id="JABBVZ010000001">
    <property type="protein sequence ID" value="NMP20793.1"/>
    <property type="molecule type" value="Genomic_DNA"/>
</dbReference>
<name>A0A7Y0Q0A5_9FIRM</name>
<dbReference type="AlphaFoldDB" id="A0A7Y0Q0A5"/>
<protein>
    <submittedName>
        <fullName evidence="1">Uncharacterized protein</fullName>
    </submittedName>
</protein>
<keyword evidence="2" id="KW-1185">Reference proteome</keyword>
<evidence type="ECO:0000313" key="1">
    <source>
        <dbReference type="EMBL" id="NMP20793.1"/>
    </source>
</evidence>